<comment type="caution">
    <text evidence="2">The sequence shown here is derived from an EMBL/GenBank/DDBJ whole genome shotgun (WGS) entry which is preliminary data.</text>
</comment>
<dbReference type="EMBL" id="SRLO01000475">
    <property type="protein sequence ID" value="TNN54745.1"/>
    <property type="molecule type" value="Genomic_DNA"/>
</dbReference>
<keyword evidence="3" id="KW-1185">Reference proteome</keyword>
<accession>A0A4Z2GNM0</accession>
<name>A0A4Z2GNM0_9TELE</name>
<feature type="region of interest" description="Disordered" evidence="1">
    <location>
        <begin position="54"/>
        <end position="123"/>
    </location>
</feature>
<sequence length="159" mass="16827">MKSSSSAHATCFSPPPRRLLGLGAALFVVVAVVVFLAQGAGAAVPLHGQTFDWRGGEEEEEGTGGGSLEKDLKYNPPGSSRRELSRSACGVKTGRRRGGIALPRRERERNAARPGRGRRKRTALLPSLTSRSVTCLAASSRELLSLILGRSSSSVSVIM</sequence>
<evidence type="ECO:0000256" key="1">
    <source>
        <dbReference type="SAM" id="MobiDB-lite"/>
    </source>
</evidence>
<dbReference type="AlphaFoldDB" id="A0A4Z2GNM0"/>
<dbReference type="Proteomes" id="UP000314294">
    <property type="component" value="Unassembled WGS sequence"/>
</dbReference>
<reference evidence="2 3" key="1">
    <citation type="submission" date="2019-03" db="EMBL/GenBank/DDBJ databases">
        <title>First draft genome of Liparis tanakae, snailfish: a comprehensive survey of snailfish specific genes.</title>
        <authorList>
            <person name="Kim W."/>
            <person name="Song I."/>
            <person name="Jeong J.-H."/>
            <person name="Kim D."/>
            <person name="Kim S."/>
            <person name="Ryu S."/>
            <person name="Song J.Y."/>
            <person name="Lee S.K."/>
        </authorList>
    </citation>
    <scope>NUCLEOTIDE SEQUENCE [LARGE SCALE GENOMIC DNA]</scope>
    <source>
        <tissue evidence="2">Muscle</tissue>
    </source>
</reference>
<gene>
    <name evidence="2" type="ORF">EYF80_035028</name>
</gene>
<organism evidence="2 3">
    <name type="scientific">Liparis tanakae</name>
    <name type="common">Tanaka's snailfish</name>
    <dbReference type="NCBI Taxonomy" id="230148"/>
    <lineage>
        <taxon>Eukaryota</taxon>
        <taxon>Metazoa</taxon>
        <taxon>Chordata</taxon>
        <taxon>Craniata</taxon>
        <taxon>Vertebrata</taxon>
        <taxon>Euteleostomi</taxon>
        <taxon>Actinopterygii</taxon>
        <taxon>Neopterygii</taxon>
        <taxon>Teleostei</taxon>
        <taxon>Neoteleostei</taxon>
        <taxon>Acanthomorphata</taxon>
        <taxon>Eupercaria</taxon>
        <taxon>Perciformes</taxon>
        <taxon>Cottioidei</taxon>
        <taxon>Cottales</taxon>
        <taxon>Liparidae</taxon>
        <taxon>Liparis</taxon>
    </lineage>
</organism>
<evidence type="ECO:0000313" key="3">
    <source>
        <dbReference type="Proteomes" id="UP000314294"/>
    </source>
</evidence>
<evidence type="ECO:0000313" key="2">
    <source>
        <dbReference type="EMBL" id="TNN54745.1"/>
    </source>
</evidence>
<protein>
    <submittedName>
        <fullName evidence="2">Uncharacterized protein</fullName>
    </submittedName>
</protein>
<proteinExistence type="predicted"/>